<sequence>MPKEHKKRGRRAEEKKRKHEDHHEDEVEAKRPRVSAEHVDMAEGEQLYNQEGQAYPNPDDAKYFGMLDEDEQEYFKRADDMLEANQFQDEDDRSNFLASVYKEAEGKELKMACSQGCSRLMERLIQTSTTGQLKTLFQKFSSNFLHLVQHRFASHCCESLFIQAAPCVTTELRSGPQREDSDDPSDVLVSMEDLFLSAIRELDEYLGFLMTDRFASHTLRVLLVVLSGQALAATGGTHSGSLLRSKKKEHVYAGSEKKPDFSLEARAVPAGFTQAMENIITKSVAGLDTSSLRALATSQTGNPTLQLLISLELSTFGKSKAKDENSIMYKLLPDDPISDINDSGKWLSALAYDTVGSRLLETIIKDCPGKMFKPIYRQLFKSRLEKLARNDTASYVVSEILKRLGKDDLKEAMELLCFNMTILVEHNRTALIKTLIQRCVYREIETSRIAQTLEAAYSGPRGFEITKLLRTQDLPLENVKGTKDQAADKLHGSLLAQEMVKVPGALSNLIFDSFARLTPQLSLAIARDPTSSHALQASLKGENSSVIFRRKMIQHFYGHVAEMALDPAASHVIDAVWTGTNGLAFIRERIAEELAEAEASLRESHVGRAVWRNWKMDLYKRRRRDWVVESRQEAGSDGFMSFPEVEKLELGDDGKVANKVKVGGHMSAIEKARIKFAQKKEKENAAKGKERVASAVAV</sequence>
<dbReference type="InterPro" id="IPR011989">
    <property type="entry name" value="ARM-like"/>
</dbReference>
<dbReference type="Pfam" id="PF22493">
    <property type="entry name" value="PUF_NOP9"/>
    <property type="match status" value="1"/>
</dbReference>
<gene>
    <name evidence="8" type="ORF">EG328_011927</name>
</gene>
<evidence type="ECO:0000256" key="1">
    <source>
        <dbReference type="ARBA" id="ARBA00004604"/>
    </source>
</evidence>
<evidence type="ECO:0000313" key="9">
    <source>
        <dbReference type="Proteomes" id="UP000447873"/>
    </source>
</evidence>
<evidence type="ECO:0000256" key="2">
    <source>
        <dbReference type="ARBA" id="ARBA00016427"/>
    </source>
</evidence>
<protein>
    <recommendedName>
        <fullName evidence="2">Nucleolar protein 9</fullName>
    </recommendedName>
    <alternativeName>
        <fullName evidence="5 6">Pumilio domain-containing protein NOP9</fullName>
    </alternativeName>
</protein>
<dbReference type="Proteomes" id="UP000447873">
    <property type="component" value="Unassembled WGS sequence"/>
</dbReference>
<dbReference type="GO" id="GO:0000447">
    <property type="term" value="P:endonucleolytic cleavage in ITS1 to separate SSU-rRNA from 5.8S rRNA and LSU-rRNA from tricistronic rRNA transcript (SSU-rRNA, 5.8S rRNA, LSU-rRNA)"/>
    <property type="evidence" value="ECO:0007669"/>
    <property type="project" value="TreeGrafter"/>
</dbReference>
<organism evidence="8 9">
    <name type="scientific">Venturia inaequalis</name>
    <name type="common">Apple scab fungus</name>
    <dbReference type="NCBI Taxonomy" id="5025"/>
    <lineage>
        <taxon>Eukaryota</taxon>
        <taxon>Fungi</taxon>
        <taxon>Dikarya</taxon>
        <taxon>Ascomycota</taxon>
        <taxon>Pezizomycotina</taxon>
        <taxon>Dothideomycetes</taxon>
        <taxon>Pleosporomycetidae</taxon>
        <taxon>Venturiales</taxon>
        <taxon>Venturiaceae</taxon>
        <taxon>Venturia</taxon>
    </lineage>
</organism>
<evidence type="ECO:0000256" key="3">
    <source>
        <dbReference type="ARBA" id="ARBA00022737"/>
    </source>
</evidence>
<feature type="compositionally biased region" description="Basic residues" evidence="7">
    <location>
        <begin position="1"/>
        <end position="10"/>
    </location>
</feature>
<dbReference type="GO" id="GO:0000480">
    <property type="term" value="P:endonucleolytic cleavage in 5'-ETS of tricistronic rRNA transcript (SSU-rRNA, 5.8S rRNA, LSU-rRNA)"/>
    <property type="evidence" value="ECO:0007669"/>
    <property type="project" value="TreeGrafter"/>
</dbReference>
<proteinExistence type="predicted"/>
<comment type="caution">
    <text evidence="8">The sequence shown here is derived from an EMBL/GenBank/DDBJ whole genome shotgun (WGS) entry which is preliminary data.</text>
</comment>
<dbReference type="GO" id="GO:0000472">
    <property type="term" value="P:endonucleolytic cleavage to generate mature 5'-end of SSU-rRNA from (SSU-rRNA, 5.8S rRNA, LSU-rRNA)"/>
    <property type="evidence" value="ECO:0007669"/>
    <property type="project" value="TreeGrafter"/>
</dbReference>
<dbReference type="GO" id="GO:0000056">
    <property type="term" value="P:ribosomal small subunit export from nucleus"/>
    <property type="evidence" value="ECO:0007669"/>
    <property type="project" value="TreeGrafter"/>
</dbReference>
<dbReference type="AlphaFoldDB" id="A0A8H3U3T6"/>
<dbReference type="InterPro" id="IPR016024">
    <property type="entry name" value="ARM-type_fold"/>
</dbReference>
<dbReference type="GO" id="GO:0005730">
    <property type="term" value="C:nucleolus"/>
    <property type="evidence" value="ECO:0007669"/>
    <property type="project" value="UniProtKB-SubCell"/>
</dbReference>
<dbReference type="PANTHER" id="PTHR13102">
    <property type="entry name" value="NUCLEOLAR PROTEIN 9"/>
    <property type="match status" value="1"/>
</dbReference>
<dbReference type="SMART" id="SM00025">
    <property type="entry name" value="Pumilio"/>
    <property type="match status" value="5"/>
</dbReference>
<evidence type="ECO:0000256" key="5">
    <source>
        <dbReference type="ARBA" id="ARBA00030932"/>
    </source>
</evidence>
<evidence type="ECO:0000256" key="7">
    <source>
        <dbReference type="SAM" id="MobiDB-lite"/>
    </source>
</evidence>
<accession>A0A8H3U3T6</accession>
<dbReference type="EMBL" id="WNWS01000958">
    <property type="protein sequence ID" value="KAE9962894.1"/>
    <property type="molecule type" value="Genomic_DNA"/>
</dbReference>
<comment type="function">
    <text evidence="4">RNA-binding nucleolar protein required for pre-rRNA processing. Involved in production of 18S rRNA and assembly of small ribosomal subunit.</text>
</comment>
<feature type="compositionally biased region" description="Basic and acidic residues" evidence="7">
    <location>
        <begin position="11"/>
        <end position="36"/>
    </location>
</feature>
<comment type="subcellular location">
    <subcellularLocation>
        <location evidence="1">Nucleus</location>
        <location evidence="1">Nucleolus</location>
    </subcellularLocation>
</comment>
<dbReference type="PANTHER" id="PTHR13102:SF0">
    <property type="entry name" value="NUCLEOLAR PROTEIN 9"/>
    <property type="match status" value="1"/>
</dbReference>
<dbReference type="InterPro" id="IPR040000">
    <property type="entry name" value="NOP9"/>
</dbReference>
<evidence type="ECO:0000256" key="6">
    <source>
        <dbReference type="ARBA" id="ARBA00031929"/>
    </source>
</evidence>
<dbReference type="GO" id="GO:0030686">
    <property type="term" value="C:90S preribosome"/>
    <property type="evidence" value="ECO:0007669"/>
    <property type="project" value="TreeGrafter"/>
</dbReference>
<dbReference type="GO" id="GO:0030688">
    <property type="term" value="C:preribosome, small subunit precursor"/>
    <property type="evidence" value="ECO:0007669"/>
    <property type="project" value="TreeGrafter"/>
</dbReference>
<dbReference type="InterPro" id="IPR001313">
    <property type="entry name" value="Pumilio_RNA-bd_rpt"/>
</dbReference>
<name>A0A8H3U3T6_VENIN</name>
<dbReference type="Gene3D" id="1.25.10.10">
    <property type="entry name" value="Leucine-rich Repeat Variant"/>
    <property type="match status" value="2"/>
</dbReference>
<reference evidence="8 9" key="1">
    <citation type="submission" date="2018-12" db="EMBL/GenBank/DDBJ databases">
        <title>Venturia inaequalis Genome Resource.</title>
        <authorList>
            <person name="Lichtner F.J."/>
        </authorList>
    </citation>
    <scope>NUCLEOTIDE SEQUENCE [LARGE SCALE GENOMIC DNA]</scope>
    <source>
        <strain evidence="8 9">120213</strain>
    </source>
</reference>
<dbReference type="GO" id="GO:0003723">
    <property type="term" value="F:RNA binding"/>
    <property type="evidence" value="ECO:0007669"/>
    <property type="project" value="InterPro"/>
</dbReference>
<evidence type="ECO:0000256" key="4">
    <source>
        <dbReference type="ARBA" id="ARBA00024893"/>
    </source>
</evidence>
<feature type="region of interest" description="Disordered" evidence="7">
    <location>
        <begin position="1"/>
        <end position="36"/>
    </location>
</feature>
<dbReference type="SUPFAM" id="SSF48371">
    <property type="entry name" value="ARM repeat"/>
    <property type="match status" value="1"/>
</dbReference>
<keyword evidence="3" id="KW-0677">Repeat</keyword>
<evidence type="ECO:0000313" key="8">
    <source>
        <dbReference type="EMBL" id="KAE9962894.1"/>
    </source>
</evidence>